<feature type="compositionally biased region" description="Basic residues" evidence="2">
    <location>
        <begin position="314"/>
        <end position="324"/>
    </location>
</feature>
<feature type="region of interest" description="Disordered" evidence="2">
    <location>
        <begin position="281"/>
        <end position="329"/>
    </location>
</feature>
<keyword evidence="1" id="KW-0175">Coiled coil</keyword>
<name>A0A7S1FIV8_NOCSC</name>
<feature type="coiled-coil region" evidence="1">
    <location>
        <begin position="162"/>
        <end position="189"/>
    </location>
</feature>
<evidence type="ECO:0000256" key="2">
    <source>
        <dbReference type="SAM" id="MobiDB-lite"/>
    </source>
</evidence>
<gene>
    <name evidence="3" type="ORF">NSCI0253_LOCUS43333</name>
</gene>
<dbReference type="EMBL" id="HBFQ01061182">
    <property type="protein sequence ID" value="CAD8868977.1"/>
    <property type="molecule type" value="Transcribed_RNA"/>
</dbReference>
<reference evidence="3" key="1">
    <citation type="submission" date="2021-01" db="EMBL/GenBank/DDBJ databases">
        <authorList>
            <person name="Corre E."/>
            <person name="Pelletier E."/>
            <person name="Niang G."/>
            <person name="Scheremetjew M."/>
            <person name="Finn R."/>
            <person name="Kale V."/>
            <person name="Holt S."/>
            <person name="Cochrane G."/>
            <person name="Meng A."/>
            <person name="Brown T."/>
            <person name="Cohen L."/>
        </authorList>
    </citation>
    <scope>NUCLEOTIDE SEQUENCE</scope>
</reference>
<feature type="coiled-coil region" evidence="1">
    <location>
        <begin position="103"/>
        <end position="130"/>
    </location>
</feature>
<sequence>MLPEIPTEWGASSWTTGAISPLATRRSQSSTSVDGRHGTDLREVLSELEARRTQQRRTLAEISESGQCLLSQQEVLERRLQSREPQEVLPQPGVSRLAALKELRSQEEVVESLRLENASLEKELEEMDRALSSRESGARDSPRVCVESRGRDYVSRRRELLERELTESRADLSREAAAQERDLASLKAEAYESRLQASHASGALEKSIDAVRLKTDQLRAELMTERATRSQEAQPLQREIDSLHDMVAALRREAFSEELELRKACREVALATAVEASWSDRSSAFSPGSTTATETSEVWDSAQSQCSSPDRSRARLRAAQRHAYRPAVAARATPKCTTDSWSARFGQFVGDVLLRVDELVEGNPGGDSHLATL</sequence>
<dbReference type="AlphaFoldDB" id="A0A7S1FIV8"/>
<protein>
    <submittedName>
        <fullName evidence="3">Uncharacterized protein</fullName>
    </submittedName>
</protein>
<feature type="compositionally biased region" description="Polar residues" evidence="2">
    <location>
        <begin position="281"/>
        <end position="309"/>
    </location>
</feature>
<organism evidence="3">
    <name type="scientific">Noctiluca scintillans</name>
    <name type="common">Sea sparkle</name>
    <name type="synonym">Red tide dinoflagellate</name>
    <dbReference type="NCBI Taxonomy" id="2966"/>
    <lineage>
        <taxon>Eukaryota</taxon>
        <taxon>Sar</taxon>
        <taxon>Alveolata</taxon>
        <taxon>Dinophyceae</taxon>
        <taxon>Noctilucales</taxon>
        <taxon>Noctilucaceae</taxon>
        <taxon>Noctiluca</taxon>
    </lineage>
</organism>
<accession>A0A7S1FIV8</accession>
<feature type="region of interest" description="Disordered" evidence="2">
    <location>
        <begin position="1"/>
        <end position="38"/>
    </location>
</feature>
<evidence type="ECO:0000313" key="3">
    <source>
        <dbReference type="EMBL" id="CAD8868977.1"/>
    </source>
</evidence>
<evidence type="ECO:0000256" key="1">
    <source>
        <dbReference type="SAM" id="Coils"/>
    </source>
</evidence>
<proteinExistence type="predicted"/>